<proteinExistence type="predicted"/>
<reference evidence="1 2" key="1">
    <citation type="submission" date="2017-03" db="EMBL/GenBank/DDBJ databases">
        <title>WGS assembly of Porphyra umbilicalis.</title>
        <authorList>
            <person name="Brawley S.H."/>
            <person name="Blouin N.A."/>
            <person name="Ficko-Blean E."/>
            <person name="Wheeler G.L."/>
            <person name="Lohr M."/>
            <person name="Goodson H.V."/>
            <person name="Jenkins J.W."/>
            <person name="Blaby-Haas C.E."/>
            <person name="Helliwell K.E."/>
            <person name="Chan C."/>
            <person name="Marriage T."/>
            <person name="Bhattacharya D."/>
            <person name="Klein A.S."/>
            <person name="Badis Y."/>
            <person name="Brodie J."/>
            <person name="Cao Y."/>
            <person name="Collen J."/>
            <person name="Dittami S.M."/>
            <person name="Gachon C.M."/>
            <person name="Green B.R."/>
            <person name="Karpowicz S."/>
            <person name="Kim J.W."/>
            <person name="Kudahl U."/>
            <person name="Lin S."/>
            <person name="Michel G."/>
            <person name="Mittag M."/>
            <person name="Olson B.J."/>
            <person name="Pangilinan J."/>
            <person name="Peng Y."/>
            <person name="Qiu H."/>
            <person name="Shu S."/>
            <person name="Singer J.T."/>
            <person name="Smith A.G."/>
            <person name="Sprecher B.N."/>
            <person name="Wagner V."/>
            <person name="Wang W."/>
            <person name="Wang Z.-Y."/>
            <person name="Yan J."/>
            <person name="Yarish C."/>
            <person name="Zoeuner-Riek S."/>
            <person name="Zhuang Y."/>
            <person name="Zou Y."/>
            <person name="Lindquist E.A."/>
            <person name="Grimwood J."/>
            <person name="Barry K."/>
            <person name="Rokhsar D.S."/>
            <person name="Schmutz J."/>
            <person name="Stiller J.W."/>
            <person name="Grossman A.R."/>
            <person name="Prochnik S.E."/>
        </authorList>
    </citation>
    <scope>NUCLEOTIDE SEQUENCE [LARGE SCALE GENOMIC DNA]</scope>
    <source>
        <strain evidence="1">4086291</strain>
    </source>
</reference>
<keyword evidence="2" id="KW-1185">Reference proteome</keyword>
<gene>
    <name evidence="1" type="ORF">BU14_0051s0010</name>
</gene>
<protein>
    <submittedName>
        <fullName evidence="1">Uncharacterized protein</fullName>
    </submittedName>
</protein>
<evidence type="ECO:0000313" key="1">
    <source>
        <dbReference type="EMBL" id="OSX80490.1"/>
    </source>
</evidence>
<name>A0A1X6PI32_PORUM</name>
<accession>A0A1X6PI32</accession>
<evidence type="ECO:0000313" key="2">
    <source>
        <dbReference type="Proteomes" id="UP000218209"/>
    </source>
</evidence>
<dbReference type="Proteomes" id="UP000218209">
    <property type="component" value="Unassembled WGS sequence"/>
</dbReference>
<sequence length="63" mass="7112">MHQSASFHAPQPVRIVFRERNKLQQGHGGCQSARNRIVYHVYPAESGSISGLTRLLSRALRLQ</sequence>
<organism evidence="1 2">
    <name type="scientific">Porphyra umbilicalis</name>
    <name type="common">Purple laver</name>
    <name type="synonym">Red alga</name>
    <dbReference type="NCBI Taxonomy" id="2786"/>
    <lineage>
        <taxon>Eukaryota</taxon>
        <taxon>Rhodophyta</taxon>
        <taxon>Bangiophyceae</taxon>
        <taxon>Bangiales</taxon>
        <taxon>Bangiaceae</taxon>
        <taxon>Porphyra</taxon>
    </lineage>
</organism>
<dbReference type="EMBL" id="KV918774">
    <property type="protein sequence ID" value="OSX80490.1"/>
    <property type="molecule type" value="Genomic_DNA"/>
</dbReference>
<dbReference type="AlphaFoldDB" id="A0A1X6PI32"/>